<keyword evidence="3" id="KW-1185">Reference proteome</keyword>
<evidence type="ECO:0000256" key="1">
    <source>
        <dbReference type="SAM" id="MobiDB-lite"/>
    </source>
</evidence>
<evidence type="ECO:0000313" key="2">
    <source>
        <dbReference type="EMBL" id="VBB17615.1"/>
    </source>
</evidence>
<dbReference type="Proteomes" id="UP000594342">
    <property type="component" value="Unassembled WGS sequence"/>
</dbReference>
<evidence type="ECO:0000313" key="3">
    <source>
        <dbReference type="Proteomes" id="UP000594342"/>
    </source>
</evidence>
<feature type="compositionally biased region" description="Basic residues" evidence="1">
    <location>
        <begin position="28"/>
        <end position="49"/>
    </location>
</feature>
<accession>A0A5K0U739</accession>
<gene>
    <name evidence="2" type="ORF">YASMINEVIRUS_78</name>
</gene>
<feature type="region of interest" description="Disordered" evidence="1">
    <location>
        <begin position="23"/>
        <end position="52"/>
    </location>
</feature>
<protein>
    <recommendedName>
        <fullName evidence="4">VWFA domain-containing protein</fullName>
    </recommendedName>
</protein>
<proteinExistence type="predicted"/>
<comment type="caution">
    <text evidence="2">The sequence shown here is derived from an EMBL/GenBank/DDBJ whole genome shotgun (WGS) entry which is preliminary data.</text>
</comment>
<reference evidence="2 3" key="1">
    <citation type="submission" date="2018-10" db="EMBL/GenBank/DDBJ databases">
        <authorList>
            <consortium name="IHU Genomes"/>
        </authorList>
    </citation>
    <scope>NUCLEOTIDE SEQUENCE [LARGE SCALE GENOMIC DNA]</scope>
    <source>
        <strain evidence="2 3">A1</strain>
    </source>
</reference>
<organism evidence="2 3">
    <name type="scientific">Yasminevirus sp. GU-2018</name>
    <dbReference type="NCBI Taxonomy" id="2420051"/>
    <lineage>
        <taxon>Viruses</taxon>
        <taxon>Varidnaviria</taxon>
        <taxon>Bamfordvirae</taxon>
        <taxon>Nucleocytoviricota</taxon>
        <taxon>Megaviricetes</taxon>
        <taxon>Imitervirales</taxon>
        <taxon>Mimiviridae</taxon>
        <taxon>Klosneuvirinae</taxon>
        <taxon>Yasminevirus</taxon>
        <taxon>Yasminevirus saudimassiliense</taxon>
    </lineage>
</organism>
<evidence type="ECO:0008006" key="4">
    <source>
        <dbReference type="Google" id="ProtNLM"/>
    </source>
</evidence>
<name>A0A5K0U739_9VIRU</name>
<sequence>MCILDPYTVLLLQLMHGDNDHYHDTHHLQHSHHQHYQHSHQYSTHHSHHAHDTVTSFNPLSQQAHRLSTSSLYGGSRDNLYAQSYTSLPSSSPTSFPLSTHSYNPYTTPPYIRPPPFNPECMPDQEYYESAHDSVLQPVHSSNGTQKDPVNESAKTYGVSACFMTDLPLIDTHEVFLVCDDSGSVGMDDLVTHEKKNSSEVISRTTWETMRETTKIVVGLCASVNPVGITIVMVNGQHYTNVYHPSQCDPIFDKTPVGFGSRAEKLKWLFSIGTIKPKLVLFMTNGWLTTNKGDETTELVTTLKKHISQDTKLSVMLIPGMRENKKTIQNYKRLDNSIDYVDLIRDYQYELKKVKAVNTPKNDNGVYNGYGYSFSYSFGDHVARFILAPLVQEYRLMNEKRLIVINDKTVKSGTRRDKTNDSCVIV</sequence>
<dbReference type="EMBL" id="UPSH01000001">
    <property type="protein sequence ID" value="VBB17615.1"/>
    <property type="molecule type" value="Genomic_DNA"/>
</dbReference>